<comment type="similarity">
    <text evidence="2">Belongs to the methyl-accepting chemotaxis (MCP) protein family.</text>
</comment>
<keyword evidence="4" id="KW-0472">Membrane</keyword>
<keyword evidence="8" id="KW-1185">Reference proteome</keyword>
<accession>A0A0M6WJF7</accession>
<sequence length="472" mass="51261">MKKRKNLGKKLVTMLVSVGFFAVLITVFNLMALQAIREKNNVLIEQFEQYEEAVKNNDTAVFETAKGEVAEAIRHSNYRINGSIIFDLALVVANIIVIVLLSIVINKSIVRPAKRAKNDLDDIILGIESGQGNLTLRVFDETSDEIGQLANGVNHFIETLQNLMVKIQSVSKDMKKSSYLVQNEAESSNMSASNVSATSEELAASMEEVSASLSDLAQGCNNLLEKMAGMNEDAKNSAMKLHEVKLTAENSYKEAIASKEKTVETFDGIQKDVAEAVEASKSVNEIAKLTENILNIAAQTNLLALNASIEAARAGEAGRGFAVVADEIRQLADSSRETANNIQEISGKVIEAVNNLSGNATEMIRFVDEKVALDYDKFVKIIGNYDADSDQASNTFNEFAVKSKDSLGTMNDMNEGINNISIAIEESAKGVTNVAQEISQLVTAISAITVQADENKNLSEDLSDEVAKFEKV</sequence>
<dbReference type="Gene3D" id="1.10.287.950">
    <property type="entry name" value="Methyl-accepting chemotaxis protein"/>
    <property type="match status" value="1"/>
</dbReference>
<proteinExistence type="inferred from homology"/>
<name>A0A0M6WJF7_9FIRM</name>
<evidence type="ECO:0000259" key="5">
    <source>
        <dbReference type="PROSITE" id="PS50111"/>
    </source>
</evidence>
<dbReference type="InterPro" id="IPR003660">
    <property type="entry name" value="HAMP_dom"/>
</dbReference>
<dbReference type="PROSITE" id="PS50885">
    <property type="entry name" value="HAMP"/>
    <property type="match status" value="1"/>
</dbReference>
<feature type="domain" description="HAMP" evidence="6">
    <location>
        <begin position="107"/>
        <end position="165"/>
    </location>
</feature>
<dbReference type="CDD" id="cd06225">
    <property type="entry name" value="HAMP"/>
    <property type="match status" value="1"/>
</dbReference>
<dbReference type="GO" id="GO:0016020">
    <property type="term" value="C:membrane"/>
    <property type="evidence" value="ECO:0007669"/>
    <property type="project" value="InterPro"/>
</dbReference>
<keyword evidence="4" id="KW-1133">Transmembrane helix</keyword>
<dbReference type="OrthoDB" id="9760371at2"/>
<feature type="transmembrane region" description="Helical" evidence="4">
    <location>
        <begin position="12"/>
        <end position="33"/>
    </location>
</feature>
<dbReference type="PANTHER" id="PTHR32089:SF112">
    <property type="entry name" value="LYSOZYME-LIKE PROTEIN-RELATED"/>
    <property type="match status" value="1"/>
</dbReference>
<dbReference type="PROSITE" id="PS50111">
    <property type="entry name" value="CHEMOTAXIS_TRANSDUC_2"/>
    <property type="match status" value="1"/>
</dbReference>
<evidence type="ECO:0000256" key="4">
    <source>
        <dbReference type="SAM" id="Phobius"/>
    </source>
</evidence>
<dbReference type="InterPro" id="IPR004089">
    <property type="entry name" value="MCPsignal_dom"/>
</dbReference>
<feature type="transmembrane region" description="Helical" evidence="4">
    <location>
        <begin position="84"/>
        <end position="105"/>
    </location>
</feature>
<dbReference type="Proteomes" id="UP000049979">
    <property type="component" value="Unassembled WGS sequence"/>
</dbReference>
<dbReference type="Pfam" id="PF00672">
    <property type="entry name" value="HAMP"/>
    <property type="match status" value="1"/>
</dbReference>
<gene>
    <name evidence="7" type="ORF">M72_26151</name>
</gene>
<dbReference type="SUPFAM" id="SSF58104">
    <property type="entry name" value="Methyl-accepting chemotaxis protein (MCP) signaling domain"/>
    <property type="match status" value="1"/>
</dbReference>
<dbReference type="GO" id="GO:0007165">
    <property type="term" value="P:signal transduction"/>
    <property type="evidence" value="ECO:0007669"/>
    <property type="project" value="UniProtKB-KW"/>
</dbReference>
<feature type="domain" description="Methyl-accepting transducer" evidence="5">
    <location>
        <begin position="191"/>
        <end position="435"/>
    </location>
</feature>
<dbReference type="SMART" id="SM00304">
    <property type="entry name" value="HAMP"/>
    <property type="match status" value="1"/>
</dbReference>
<dbReference type="Pfam" id="PF00015">
    <property type="entry name" value="MCPsignal"/>
    <property type="match status" value="1"/>
</dbReference>
<evidence type="ECO:0000313" key="7">
    <source>
        <dbReference type="EMBL" id="CRL36403.1"/>
    </source>
</evidence>
<evidence type="ECO:0008006" key="9">
    <source>
        <dbReference type="Google" id="ProtNLM"/>
    </source>
</evidence>
<dbReference type="SMART" id="SM00283">
    <property type="entry name" value="MA"/>
    <property type="match status" value="1"/>
</dbReference>
<keyword evidence="1 3" id="KW-0807">Transducer</keyword>
<evidence type="ECO:0000259" key="6">
    <source>
        <dbReference type="PROSITE" id="PS50885"/>
    </source>
</evidence>
<dbReference type="STRING" id="301302.ERS852420_03515"/>
<evidence type="ECO:0000256" key="2">
    <source>
        <dbReference type="ARBA" id="ARBA00029447"/>
    </source>
</evidence>
<evidence type="ECO:0000313" key="8">
    <source>
        <dbReference type="Proteomes" id="UP000049979"/>
    </source>
</evidence>
<evidence type="ECO:0000256" key="1">
    <source>
        <dbReference type="ARBA" id="ARBA00023224"/>
    </source>
</evidence>
<protein>
    <recommendedName>
        <fullName evidence="9">Methyl-accepting chemotaxis protein</fullName>
    </recommendedName>
</protein>
<evidence type="ECO:0000256" key="3">
    <source>
        <dbReference type="PROSITE-ProRule" id="PRU00284"/>
    </source>
</evidence>
<dbReference type="AlphaFoldDB" id="A0A0M6WJF7"/>
<dbReference type="EMBL" id="CVRR01000012">
    <property type="protein sequence ID" value="CRL36403.1"/>
    <property type="molecule type" value="Genomic_DNA"/>
</dbReference>
<dbReference type="RefSeq" id="WP_055067518.1">
    <property type="nucleotide sequence ID" value="NZ_CP173697.1"/>
</dbReference>
<reference evidence="8" key="1">
    <citation type="submission" date="2015-05" db="EMBL/GenBank/DDBJ databases">
        <authorList>
            <consortium name="Pathogen Informatics"/>
        </authorList>
    </citation>
    <scope>NUCLEOTIDE SEQUENCE [LARGE SCALE GENOMIC DNA]</scope>
    <source>
        <strain evidence="8">M72</strain>
    </source>
</reference>
<keyword evidence="4" id="KW-0812">Transmembrane</keyword>
<dbReference type="PANTHER" id="PTHR32089">
    <property type="entry name" value="METHYL-ACCEPTING CHEMOTAXIS PROTEIN MCPB"/>
    <property type="match status" value="1"/>
</dbReference>
<organism evidence="7 8">
    <name type="scientific">Roseburia faecis</name>
    <dbReference type="NCBI Taxonomy" id="301302"/>
    <lineage>
        <taxon>Bacteria</taxon>
        <taxon>Bacillati</taxon>
        <taxon>Bacillota</taxon>
        <taxon>Clostridia</taxon>
        <taxon>Lachnospirales</taxon>
        <taxon>Lachnospiraceae</taxon>
        <taxon>Roseburia</taxon>
    </lineage>
</organism>